<dbReference type="InterPro" id="IPR011332">
    <property type="entry name" value="Ribosomal_zn-bd"/>
</dbReference>
<evidence type="ECO:0000256" key="2">
    <source>
        <dbReference type="ARBA" id="ARBA00022980"/>
    </source>
</evidence>
<dbReference type="GO" id="GO:1990904">
    <property type="term" value="C:ribonucleoprotein complex"/>
    <property type="evidence" value="ECO:0007669"/>
    <property type="project" value="UniProtKB-KW"/>
</dbReference>
<dbReference type="GO" id="GO:0005840">
    <property type="term" value="C:ribosome"/>
    <property type="evidence" value="ECO:0007669"/>
    <property type="project" value="UniProtKB-KW"/>
</dbReference>
<organism evidence="5 6">
    <name type="scientific">Candidatus Dojkabacteria bacterium</name>
    <dbReference type="NCBI Taxonomy" id="2099670"/>
    <lineage>
        <taxon>Bacteria</taxon>
        <taxon>Candidatus Dojkabacteria</taxon>
    </lineage>
</organism>
<dbReference type="SUPFAM" id="SSF57829">
    <property type="entry name" value="Zn-binding ribosomal proteins"/>
    <property type="match status" value="1"/>
</dbReference>
<protein>
    <recommendedName>
        <fullName evidence="4">Large ribosomal subunit protein bL33</fullName>
    </recommendedName>
</protein>
<evidence type="ECO:0000313" key="6">
    <source>
        <dbReference type="Proteomes" id="UP000745577"/>
    </source>
</evidence>
<dbReference type="AlphaFoldDB" id="A0A955I9G4"/>
<dbReference type="Gene3D" id="2.20.28.120">
    <property type="entry name" value="Ribosomal protein L33"/>
    <property type="match status" value="1"/>
</dbReference>
<gene>
    <name evidence="5" type="primary">rpmG</name>
    <name evidence="5" type="ORF">KC675_03160</name>
</gene>
<accession>A0A955I9G4</accession>
<comment type="similarity">
    <text evidence="1">Belongs to the bacterial ribosomal protein bL33 family.</text>
</comment>
<dbReference type="InterPro" id="IPR038584">
    <property type="entry name" value="Ribosomal_bL33_sf"/>
</dbReference>
<dbReference type="GO" id="GO:0005737">
    <property type="term" value="C:cytoplasm"/>
    <property type="evidence" value="ECO:0007669"/>
    <property type="project" value="UniProtKB-ARBA"/>
</dbReference>
<sequence>MAKKGNRIIIKMANPKTGTFYITKKNRINTNEKIETKKFDKKTRKHEKFVETKVK</sequence>
<keyword evidence="3" id="KW-0687">Ribonucleoprotein</keyword>
<dbReference type="GO" id="GO:0006412">
    <property type="term" value="P:translation"/>
    <property type="evidence" value="ECO:0007669"/>
    <property type="project" value="InterPro"/>
</dbReference>
<name>A0A955I9G4_9BACT</name>
<dbReference type="NCBIfam" id="TIGR01023">
    <property type="entry name" value="rpmG_bact"/>
    <property type="match status" value="1"/>
</dbReference>
<keyword evidence="2 5" id="KW-0689">Ribosomal protein</keyword>
<reference evidence="5" key="1">
    <citation type="submission" date="2020-04" db="EMBL/GenBank/DDBJ databases">
        <authorList>
            <person name="Zhang T."/>
        </authorList>
    </citation>
    <scope>NUCLEOTIDE SEQUENCE</scope>
    <source>
        <strain evidence="5">HKST-UBA15</strain>
    </source>
</reference>
<proteinExistence type="inferred from homology"/>
<evidence type="ECO:0000256" key="3">
    <source>
        <dbReference type="ARBA" id="ARBA00023274"/>
    </source>
</evidence>
<dbReference type="InterPro" id="IPR001705">
    <property type="entry name" value="Ribosomal_bL33"/>
</dbReference>
<dbReference type="Proteomes" id="UP000745577">
    <property type="component" value="Unassembled WGS sequence"/>
</dbReference>
<reference evidence="5" key="2">
    <citation type="journal article" date="2021" name="Microbiome">
        <title>Successional dynamics and alternative stable states in a saline activated sludge microbial community over 9 years.</title>
        <authorList>
            <person name="Wang Y."/>
            <person name="Ye J."/>
            <person name="Ju F."/>
            <person name="Liu L."/>
            <person name="Boyd J.A."/>
            <person name="Deng Y."/>
            <person name="Parks D.H."/>
            <person name="Jiang X."/>
            <person name="Yin X."/>
            <person name="Woodcroft B.J."/>
            <person name="Tyson G.W."/>
            <person name="Hugenholtz P."/>
            <person name="Polz M.F."/>
            <person name="Zhang T."/>
        </authorList>
    </citation>
    <scope>NUCLEOTIDE SEQUENCE</scope>
    <source>
        <strain evidence="5">HKST-UBA15</strain>
    </source>
</reference>
<dbReference type="EMBL" id="JAGQLL010000034">
    <property type="protein sequence ID" value="MCA9380157.1"/>
    <property type="molecule type" value="Genomic_DNA"/>
</dbReference>
<dbReference type="GO" id="GO:0003735">
    <property type="term" value="F:structural constituent of ribosome"/>
    <property type="evidence" value="ECO:0007669"/>
    <property type="project" value="InterPro"/>
</dbReference>
<comment type="caution">
    <text evidence="5">The sequence shown here is derived from an EMBL/GenBank/DDBJ whole genome shotgun (WGS) entry which is preliminary data.</text>
</comment>
<evidence type="ECO:0000256" key="4">
    <source>
        <dbReference type="ARBA" id="ARBA00035176"/>
    </source>
</evidence>
<evidence type="ECO:0000313" key="5">
    <source>
        <dbReference type="EMBL" id="MCA9380157.1"/>
    </source>
</evidence>
<evidence type="ECO:0000256" key="1">
    <source>
        <dbReference type="ARBA" id="ARBA00007596"/>
    </source>
</evidence>
<dbReference type="Pfam" id="PF00471">
    <property type="entry name" value="Ribosomal_L33"/>
    <property type="match status" value="1"/>
</dbReference>